<name>A0A2U1JJB0_9FLAO</name>
<protein>
    <submittedName>
        <fullName evidence="2">Uncharacterized protein</fullName>
    </submittedName>
</protein>
<accession>A0A2U1JJB0</accession>
<keyword evidence="1" id="KW-0472">Membrane</keyword>
<feature type="transmembrane region" description="Helical" evidence="1">
    <location>
        <begin position="107"/>
        <end position="128"/>
    </location>
</feature>
<dbReference type="AlphaFoldDB" id="A0A2U1JJB0"/>
<feature type="transmembrane region" description="Helical" evidence="1">
    <location>
        <begin position="76"/>
        <end position="95"/>
    </location>
</feature>
<gene>
    <name evidence="2" type="ORF">DB895_08075</name>
</gene>
<organism evidence="2 3">
    <name type="scientific">Flavobacterium psychrotolerans</name>
    <dbReference type="NCBI Taxonomy" id="2169410"/>
    <lineage>
        <taxon>Bacteria</taxon>
        <taxon>Pseudomonadati</taxon>
        <taxon>Bacteroidota</taxon>
        <taxon>Flavobacteriia</taxon>
        <taxon>Flavobacteriales</taxon>
        <taxon>Flavobacteriaceae</taxon>
        <taxon>Flavobacterium</taxon>
    </lineage>
</organism>
<dbReference type="EMBL" id="QCZI01000008">
    <property type="protein sequence ID" value="PWA05246.1"/>
    <property type="molecule type" value="Genomic_DNA"/>
</dbReference>
<dbReference type="Proteomes" id="UP000245449">
    <property type="component" value="Unassembled WGS sequence"/>
</dbReference>
<proteinExistence type="predicted"/>
<comment type="caution">
    <text evidence="2">The sequence shown here is derived from an EMBL/GenBank/DDBJ whole genome shotgun (WGS) entry which is preliminary data.</text>
</comment>
<evidence type="ECO:0000256" key="1">
    <source>
        <dbReference type="SAM" id="Phobius"/>
    </source>
</evidence>
<dbReference type="RefSeq" id="WP_116724851.1">
    <property type="nucleotide sequence ID" value="NZ_QCZI01000008.1"/>
</dbReference>
<reference evidence="2 3" key="1">
    <citation type="submission" date="2018-04" db="EMBL/GenBank/DDBJ databases">
        <title>Flavobacterium sp. nov., isolated from glacier ice.</title>
        <authorList>
            <person name="Liu Q."/>
            <person name="Xin Y.-H."/>
        </authorList>
    </citation>
    <scope>NUCLEOTIDE SEQUENCE [LARGE SCALE GENOMIC DNA]</scope>
    <source>
        <strain evidence="2 3">RB1R5</strain>
    </source>
</reference>
<keyword evidence="1" id="KW-0812">Transmembrane</keyword>
<sequence length="132" mass="15435">MNLNKYRPILELFMISIVAYLAHKLFFYFKEGNPDFQNFHYPIETIYAFFFLCSAVILFILIQVNTKNIDNVGHSFLLITCVKMAISYAFLLPILHSGKPNIAIEKINFFVIFVLFLTIETLVTIRMLNNKQ</sequence>
<evidence type="ECO:0000313" key="3">
    <source>
        <dbReference type="Proteomes" id="UP000245449"/>
    </source>
</evidence>
<feature type="transmembrane region" description="Helical" evidence="1">
    <location>
        <begin position="41"/>
        <end position="64"/>
    </location>
</feature>
<keyword evidence="3" id="KW-1185">Reference proteome</keyword>
<dbReference type="OrthoDB" id="1375605at2"/>
<evidence type="ECO:0000313" key="2">
    <source>
        <dbReference type="EMBL" id="PWA05246.1"/>
    </source>
</evidence>
<keyword evidence="1" id="KW-1133">Transmembrane helix</keyword>
<feature type="transmembrane region" description="Helical" evidence="1">
    <location>
        <begin position="12"/>
        <end position="29"/>
    </location>
</feature>